<evidence type="ECO:0000313" key="2">
    <source>
        <dbReference type="EMBL" id="MCX5618552.1"/>
    </source>
</evidence>
<dbReference type="InterPro" id="IPR028992">
    <property type="entry name" value="Hedgehog/Intein_dom"/>
</dbReference>
<dbReference type="InterPro" id="IPR036844">
    <property type="entry name" value="Hint_dom_sf"/>
</dbReference>
<comment type="caution">
    <text evidence="2">The sequence shown here is derived from an EMBL/GenBank/DDBJ whole genome shotgun (WGS) entry which is preliminary data.</text>
</comment>
<dbReference type="EMBL" id="JANIDY010000004">
    <property type="protein sequence ID" value="MCX5618552.1"/>
    <property type="molecule type" value="Genomic_DNA"/>
</dbReference>
<keyword evidence="3" id="KW-1185">Reference proteome</keyword>
<gene>
    <name evidence="2" type="ORF">NQF86_07735</name>
</gene>
<evidence type="ECO:0000259" key="1">
    <source>
        <dbReference type="Pfam" id="PF13403"/>
    </source>
</evidence>
<dbReference type="SUPFAM" id="SSF51294">
    <property type="entry name" value="Hedgehog/intein (Hint) domain"/>
    <property type="match status" value="1"/>
</dbReference>
<proteinExistence type="predicted"/>
<dbReference type="Pfam" id="PF13403">
    <property type="entry name" value="Hint_2"/>
    <property type="match status" value="1"/>
</dbReference>
<accession>A0ABT3WHG4</accession>
<reference evidence="2" key="1">
    <citation type="submission" date="2022-07" db="EMBL/GenBank/DDBJ databases">
        <title>Bombella genomes.</title>
        <authorList>
            <person name="Harer L."/>
            <person name="Styblova S."/>
            <person name="Ehrmann M."/>
        </authorList>
    </citation>
    <scope>NUCLEOTIDE SEQUENCE</scope>
    <source>
        <strain evidence="2">TMW 2.2543</strain>
    </source>
</reference>
<sequence length="523" mass="57453">MIIPFGQTVNWFPQSRQAIIQATLFMPDNLPSFSGDNSFNLQGGTLVISPASWQGLVSPAALATPHTLTINPGKGGTLLVDYEGLSSTVLPTNLSLTLHLTVTPPPSFKIKLAFSTQSNSSTAARQRYDAQYNQTTIQLNEDYSVSSTAHTTILIPGNPYHLPLDGNWCAISLSDAGSAKSSAPELVCYLPGTLIDTPNGPMKVEELRPGDAIHSFQNHQKRVEHLRWVGYKSVTAASPDDWPIRIKPHTFGKNCPFQDLYITEEHCLYLKGAFIPARMLVNHSTITREERTCFDIHHVETYEHRIISANGVLSETYLNTGNRGSFITPDTGTIIHSGPAFPDRIKDWHHDAAAPLRVDRTFVEPIHTALTRRAEKLGVPADTPNHHLTDDPALRLLDPQGSELPLLRKDGSHYLFQMQGAVPFLSITSRTARPSESIGPFVDDRRLLGVLVGSIILIHPEGQQQPLTSHLTAPSNTGWDVMEASPCRWTNGQAHLPLPNITMPEGSLLEIEVLSAGPYILPQ</sequence>
<protein>
    <submittedName>
        <fullName evidence="2">Hint domain-containing protein</fullName>
    </submittedName>
</protein>
<dbReference type="Proteomes" id="UP001165576">
    <property type="component" value="Unassembled WGS sequence"/>
</dbReference>
<name>A0ABT3WHG4_9PROT</name>
<evidence type="ECO:0000313" key="3">
    <source>
        <dbReference type="Proteomes" id="UP001165576"/>
    </source>
</evidence>
<feature type="domain" description="Hedgehog/Intein (Hint)" evidence="1">
    <location>
        <begin position="187"/>
        <end position="320"/>
    </location>
</feature>
<dbReference type="RefSeq" id="WP_266117070.1">
    <property type="nucleotide sequence ID" value="NZ_JANIDY010000004.1"/>
</dbReference>
<dbReference type="Gene3D" id="2.170.16.10">
    <property type="entry name" value="Hedgehog/Intein (Hint) domain"/>
    <property type="match status" value="1"/>
</dbReference>
<organism evidence="2 3">
    <name type="scientific">Bombella pluederhausensis</name>
    <dbReference type="NCBI Taxonomy" id="2967336"/>
    <lineage>
        <taxon>Bacteria</taxon>
        <taxon>Pseudomonadati</taxon>
        <taxon>Pseudomonadota</taxon>
        <taxon>Alphaproteobacteria</taxon>
        <taxon>Acetobacterales</taxon>
        <taxon>Acetobacteraceae</taxon>
        <taxon>Bombella</taxon>
    </lineage>
</organism>